<evidence type="ECO:0000256" key="1">
    <source>
        <dbReference type="SAM" id="MobiDB-lite"/>
    </source>
</evidence>
<gene>
    <name evidence="2" type="ORF">TEA_027988</name>
</gene>
<dbReference type="EMBL" id="SDRB02008041">
    <property type="protein sequence ID" value="THG10123.1"/>
    <property type="molecule type" value="Genomic_DNA"/>
</dbReference>
<organism evidence="2 3">
    <name type="scientific">Camellia sinensis var. sinensis</name>
    <name type="common">China tea</name>
    <dbReference type="NCBI Taxonomy" id="542762"/>
    <lineage>
        <taxon>Eukaryota</taxon>
        <taxon>Viridiplantae</taxon>
        <taxon>Streptophyta</taxon>
        <taxon>Embryophyta</taxon>
        <taxon>Tracheophyta</taxon>
        <taxon>Spermatophyta</taxon>
        <taxon>Magnoliopsida</taxon>
        <taxon>eudicotyledons</taxon>
        <taxon>Gunneridae</taxon>
        <taxon>Pentapetalae</taxon>
        <taxon>asterids</taxon>
        <taxon>Ericales</taxon>
        <taxon>Theaceae</taxon>
        <taxon>Camellia</taxon>
    </lineage>
</organism>
<protein>
    <submittedName>
        <fullName evidence="2">Uncharacterized protein</fullName>
    </submittedName>
</protein>
<evidence type="ECO:0000313" key="2">
    <source>
        <dbReference type="EMBL" id="THG10123.1"/>
    </source>
</evidence>
<accession>A0A4S4E2P4</accession>
<feature type="compositionally biased region" description="Polar residues" evidence="1">
    <location>
        <begin position="734"/>
        <end position="744"/>
    </location>
</feature>
<proteinExistence type="predicted"/>
<dbReference type="Proteomes" id="UP000306102">
    <property type="component" value="Unassembled WGS sequence"/>
</dbReference>
<comment type="caution">
    <text evidence="2">The sequence shown here is derived from an EMBL/GenBank/DDBJ whole genome shotgun (WGS) entry which is preliminary data.</text>
</comment>
<evidence type="ECO:0000313" key="3">
    <source>
        <dbReference type="Proteomes" id="UP000306102"/>
    </source>
</evidence>
<sequence>MGSAIIILVLKCPCMFTSQSYSLSFIASKLNVLPTSDFVNGTDLAEIHGGEVAITNLHSCNGPEFVLQVHFSQDVVGTSGPGVRASKDANARLKFVYFPIVEGKESIDSILEKLEAEGCGIAENFENFSHVSIRRLGRLLPDARWYDSTRAFVVADTDAGFNPTPSKTNLAHHHPYTTALKNFGDKPLEKDKEVKIKIYKDGKQVTLLQLEQQYQEWIFQMHNRYDEEIDHGEDQPLLVVSPSNKKKLGISADAYPYHTALELVAYHISVPIPHTEMIHVPDNVVVRVHKELRRKGAPWKSGQKIKVLKGACAGCHKNNVYATLEYILLEGFEGDAGATDLHSGTIHGLFFSKDKSNLLFLSFFIGEARLICRPLSLASENGCSLAVDDGNAAIDMRSSLSLPISVIDSGKCLAIENAEWEYQVEKLHQKMPTTIEILSARDCQELEIEGALPTDSAVYAGHAPPKKIVAVVRPASFNSASASKNLDQKHIVKEHLEMSIKIKFRDDDKSVLDVQHVYSGLTTPSSHKGLHGLYIFPLGCKFPSVFQKAGVYTFSLSIVGLNLKSCERTVKVKALSEVGSWRQLSDGQSLPYNVRVGSCFPPFSIACYDIYGNRTAFASVPEVMIKILSGGGVIANVHGMTLDLSSDKLTLKIKNTLIESNELDKIRPNYEATLVVSPQDELFIVSIPCQVVPGSLQRITTQPRNLDKQLLPGHAVKELVLEADKLRHRVHQKVTGQRKNMKSSGTKHERPNGTSWAFEVGSDLQVCPIVVEDLEYPGHMLIEMLCNDNGLFLEIAETDMFRTSRVYRRSRGTGNQQREDFGGAGPNLMVLLQILKGEREREREERLCCPDLKVFLGFHSLLSIFSHFSSPRKCRAAEETVDAALAATAAAAVEDARITQT</sequence>
<reference evidence="2 3" key="1">
    <citation type="journal article" date="2018" name="Proc. Natl. Acad. Sci. U.S.A.">
        <title>Draft genome sequence of Camellia sinensis var. sinensis provides insights into the evolution of the tea genome and tea quality.</title>
        <authorList>
            <person name="Wei C."/>
            <person name="Yang H."/>
            <person name="Wang S."/>
            <person name="Zhao J."/>
            <person name="Liu C."/>
            <person name="Gao L."/>
            <person name="Xia E."/>
            <person name="Lu Y."/>
            <person name="Tai Y."/>
            <person name="She G."/>
            <person name="Sun J."/>
            <person name="Cao H."/>
            <person name="Tong W."/>
            <person name="Gao Q."/>
            <person name="Li Y."/>
            <person name="Deng W."/>
            <person name="Jiang X."/>
            <person name="Wang W."/>
            <person name="Chen Q."/>
            <person name="Zhang S."/>
            <person name="Li H."/>
            <person name="Wu J."/>
            <person name="Wang P."/>
            <person name="Li P."/>
            <person name="Shi C."/>
            <person name="Zheng F."/>
            <person name="Jian J."/>
            <person name="Huang B."/>
            <person name="Shan D."/>
            <person name="Shi M."/>
            <person name="Fang C."/>
            <person name="Yue Y."/>
            <person name="Li F."/>
            <person name="Li D."/>
            <person name="Wei S."/>
            <person name="Han B."/>
            <person name="Jiang C."/>
            <person name="Yin Y."/>
            <person name="Xia T."/>
            <person name="Zhang Z."/>
            <person name="Bennetzen J.L."/>
            <person name="Zhao S."/>
            <person name="Wan X."/>
        </authorList>
    </citation>
    <scope>NUCLEOTIDE SEQUENCE [LARGE SCALE GENOMIC DNA]</scope>
    <source>
        <strain evidence="3">cv. Shuchazao</strain>
        <tissue evidence="2">Leaf</tissue>
    </source>
</reference>
<dbReference type="PANTHER" id="PTHR33566">
    <property type="entry name" value="EN/SPM-LIKE TRANSPOSON-RELATED"/>
    <property type="match status" value="1"/>
</dbReference>
<feature type="region of interest" description="Disordered" evidence="1">
    <location>
        <begin position="732"/>
        <end position="753"/>
    </location>
</feature>
<dbReference type="STRING" id="542762.A0A4S4E2P4"/>
<name>A0A4S4E2P4_CAMSN</name>
<dbReference type="PANTHER" id="PTHR33566:SF1">
    <property type="entry name" value="EN_SPM-LIKE TRANSPOSON-RELATED"/>
    <property type="match status" value="1"/>
</dbReference>
<keyword evidence="3" id="KW-1185">Reference proteome</keyword>
<dbReference type="AlphaFoldDB" id="A0A4S4E2P4"/>